<proteinExistence type="inferred from homology"/>
<evidence type="ECO:0000256" key="4">
    <source>
        <dbReference type="ARBA" id="ARBA00023004"/>
    </source>
</evidence>
<dbReference type="PANTHER" id="PTHR46300">
    <property type="entry name" value="P450, PUTATIVE (EUROFUNG)-RELATED-RELATED"/>
    <property type="match status" value="1"/>
</dbReference>
<dbReference type="InterPro" id="IPR036396">
    <property type="entry name" value="Cyt_P450_sf"/>
</dbReference>
<comment type="similarity">
    <text evidence="1">Belongs to the cytochrome P450 family.</text>
</comment>
<comment type="cofactor">
    <cofactor evidence="6">
        <name>heme</name>
        <dbReference type="ChEBI" id="CHEBI:30413"/>
    </cofactor>
</comment>
<keyword evidence="8" id="KW-1185">Reference proteome</keyword>
<dbReference type="Pfam" id="PF00067">
    <property type="entry name" value="p450"/>
    <property type="match status" value="1"/>
</dbReference>
<gene>
    <name evidence="7" type="ORF">NLU13_7170</name>
</gene>
<keyword evidence="3" id="KW-0560">Oxidoreductase</keyword>
<keyword evidence="5" id="KW-0503">Monooxygenase</keyword>
<dbReference type="PANTHER" id="PTHR46300:SF2">
    <property type="entry name" value="CYTOCHROME P450 MONOOXYGENASE ALNH-RELATED"/>
    <property type="match status" value="1"/>
</dbReference>
<dbReference type="GO" id="GO:0004497">
    <property type="term" value="F:monooxygenase activity"/>
    <property type="evidence" value="ECO:0007669"/>
    <property type="project" value="UniProtKB-KW"/>
</dbReference>
<keyword evidence="4 6" id="KW-0408">Iron</keyword>
<keyword evidence="2 6" id="KW-0479">Metal-binding</keyword>
<evidence type="ECO:0000313" key="8">
    <source>
        <dbReference type="Proteomes" id="UP001175261"/>
    </source>
</evidence>
<organism evidence="7 8">
    <name type="scientific">Sarocladium strictum</name>
    <name type="common">Black bundle disease fungus</name>
    <name type="synonym">Acremonium strictum</name>
    <dbReference type="NCBI Taxonomy" id="5046"/>
    <lineage>
        <taxon>Eukaryota</taxon>
        <taxon>Fungi</taxon>
        <taxon>Dikarya</taxon>
        <taxon>Ascomycota</taxon>
        <taxon>Pezizomycotina</taxon>
        <taxon>Sordariomycetes</taxon>
        <taxon>Hypocreomycetidae</taxon>
        <taxon>Hypocreales</taxon>
        <taxon>Sarocladiaceae</taxon>
        <taxon>Sarocladium</taxon>
    </lineage>
</organism>
<dbReference type="GO" id="GO:0020037">
    <property type="term" value="F:heme binding"/>
    <property type="evidence" value="ECO:0007669"/>
    <property type="project" value="InterPro"/>
</dbReference>
<accession>A0AA39L5B6</accession>
<comment type="caution">
    <text evidence="7">The sequence shown here is derived from an EMBL/GenBank/DDBJ whole genome shotgun (WGS) entry which is preliminary data.</text>
</comment>
<dbReference type="EMBL" id="JAPDFR010000007">
    <property type="protein sequence ID" value="KAK0384692.1"/>
    <property type="molecule type" value="Genomic_DNA"/>
</dbReference>
<evidence type="ECO:0000313" key="7">
    <source>
        <dbReference type="EMBL" id="KAK0384692.1"/>
    </source>
</evidence>
<sequence length="520" mass="59501">MASLTSTLWIIPTVFLFYKVLTFGRREKGLPPGPPTIPVLGNAHLIPAEGLHIKFKEWADQYGSIYSLKIGRTTMVVLSDREAVFELLSRRGAYYNNRPKDKQVDVAMGHENTALMAEGPLWRAERKIVSTYLSPKNLDSVLAPIQVAEISQLMLDLLVKPECFRDCVKRTTASISTITLFGQRAPELNDYWGYAVYLGIDEVNKSLAPGSYLPVDHIPILKFVPDRWNKPLQVAKQSYITMSSIWAEGRGRVEERRRQAGTRVSMMDKLLDGDLKSDIPLTYSQLNNFFGAVHMGASDTTSGHTLASIMFLAKYPEYQDKARAELDQVCGTERMPQWSDFRDLPYINCIVKEGLRLRAALPGGIGHCAKQDYWYKGMFIPKDSMIMVPPSAINFDERYVQDPKTYNPDRHLHIAHKLAPELAASSHFEDRDHYTYGVGRRICPGFHLAERVQWRIMAQLLWAFRIEQVEELNTGYEMWDEGFLNYVKDFKVRFVPVSKTHAEMVRAQFAENEQFLSEWD</sequence>
<dbReference type="InterPro" id="IPR002401">
    <property type="entry name" value="Cyt_P450_E_grp-I"/>
</dbReference>
<dbReference type="PRINTS" id="PR00463">
    <property type="entry name" value="EP450I"/>
</dbReference>
<dbReference type="SUPFAM" id="SSF48264">
    <property type="entry name" value="Cytochrome P450"/>
    <property type="match status" value="1"/>
</dbReference>
<dbReference type="Gene3D" id="1.10.630.10">
    <property type="entry name" value="Cytochrome P450"/>
    <property type="match status" value="1"/>
</dbReference>
<evidence type="ECO:0000256" key="5">
    <source>
        <dbReference type="ARBA" id="ARBA00023033"/>
    </source>
</evidence>
<feature type="binding site" description="axial binding residue" evidence="6">
    <location>
        <position position="443"/>
    </location>
    <ligand>
        <name>heme</name>
        <dbReference type="ChEBI" id="CHEBI:30413"/>
    </ligand>
    <ligandPart>
        <name>Fe</name>
        <dbReference type="ChEBI" id="CHEBI:18248"/>
    </ligandPart>
</feature>
<evidence type="ECO:0008006" key="9">
    <source>
        <dbReference type="Google" id="ProtNLM"/>
    </source>
</evidence>
<keyword evidence="6" id="KW-0349">Heme</keyword>
<evidence type="ECO:0000256" key="2">
    <source>
        <dbReference type="ARBA" id="ARBA00022723"/>
    </source>
</evidence>
<name>A0AA39L5B6_SARSR</name>
<dbReference type="AlphaFoldDB" id="A0AA39L5B6"/>
<protein>
    <recommendedName>
        <fullName evidence="9">Cytochrome P450</fullName>
    </recommendedName>
</protein>
<dbReference type="InterPro" id="IPR050364">
    <property type="entry name" value="Cytochrome_P450_fung"/>
</dbReference>
<dbReference type="GO" id="GO:0016705">
    <property type="term" value="F:oxidoreductase activity, acting on paired donors, with incorporation or reduction of molecular oxygen"/>
    <property type="evidence" value="ECO:0007669"/>
    <property type="project" value="InterPro"/>
</dbReference>
<dbReference type="GO" id="GO:0005506">
    <property type="term" value="F:iron ion binding"/>
    <property type="evidence" value="ECO:0007669"/>
    <property type="project" value="InterPro"/>
</dbReference>
<evidence type="ECO:0000256" key="1">
    <source>
        <dbReference type="ARBA" id="ARBA00010617"/>
    </source>
</evidence>
<reference evidence="7" key="1">
    <citation type="submission" date="2022-10" db="EMBL/GenBank/DDBJ databases">
        <title>Determination and structural analysis of whole genome sequence of Sarocladium strictum F4-1.</title>
        <authorList>
            <person name="Hu L."/>
            <person name="Jiang Y."/>
        </authorList>
    </citation>
    <scope>NUCLEOTIDE SEQUENCE</scope>
    <source>
        <strain evidence="7">F4-1</strain>
    </source>
</reference>
<evidence type="ECO:0000256" key="6">
    <source>
        <dbReference type="PIRSR" id="PIRSR602401-1"/>
    </source>
</evidence>
<dbReference type="Proteomes" id="UP001175261">
    <property type="component" value="Unassembled WGS sequence"/>
</dbReference>
<evidence type="ECO:0000256" key="3">
    <source>
        <dbReference type="ARBA" id="ARBA00023002"/>
    </source>
</evidence>
<dbReference type="InterPro" id="IPR001128">
    <property type="entry name" value="Cyt_P450"/>
</dbReference>